<dbReference type="InterPro" id="IPR002523">
    <property type="entry name" value="MgTranspt_CorA/ZnTranspt_ZntB"/>
</dbReference>
<dbReference type="PANTHER" id="PTHR46494:SF2">
    <property type="entry name" value="MAGNESIUM TRANSPORT PROTEIN CORA"/>
    <property type="match status" value="1"/>
</dbReference>
<keyword evidence="4" id="KW-1003">Cell membrane</keyword>
<dbReference type="EMBL" id="RAPK01000011">
    <property type="protein sequence ID" value="RKD69747.1"/>
    <property type="molecule type" value="Genomic_DNA"/>
</dbReference>
<keyword evidence="8" id="KW-0175">Coiled coil</keyword>
<dbReference type="Pfam" id="PF01544">
    <property type="entry name" value="CorA"/>
    <property type="match status" value="1"/>
</dbReference>
<dbReference type="AlphaFoldDB" id="A0A419UX87"/>
<comment type="caution">
    <text evidence="10">The sequence shown here is derived from an EMBL/GenBank/DDBJ whole genome shotgun (WGS) entry which is preliminary data.</text>
</comment>
<dbReference type="InterPro" id="IPR045861">
    <property type="entry name" value="CorA_cytoplasmic_dom"/>
</dbReference>
<name>A0A419UX87_9BACL</name>
<dbReference type="GO" id="GO:0000287">
    <property type="term" value="F:magnesium ion binding"/>
    <property type="evidence" value="ECO:0007669"/>
    <property type="project" value="TreeGrafter"/>
</dbReference>
<dbReference type="PANTHER" id="PTHR46494">
    <property type="entry name" value="CORA FAMILY METAL ION TRANSPORTER (EUROFUNG)"/>
    <property type="match status" value="1"/>
</dbReference>
<evidence type="ECO:0000256" key="2">
    <source>
        <dbReference type="ARBA" id="ARBA00009765"/>
    </source>
</evidence>
<keyword evidence="6 9" id="KW-1133">Transmembrane helix</keyword>
<comment type="similarity">
    <text evidence="2">Belongs to the CorA metal ion transporter (MIT) (TC 1.A.35) family.</text>
</comment>
<dbReference type="GO" id="GO:0015095">
    <property type="term" value="F:magnesium ion transmembrane transporter activity"/>
    <property type="evidence" value="ECO:0007669"/>
    <property type="project" value="TreeGrafter"/>
</dbReference>
<dbReference type="Proteomes" id="UP000285120">
    <property type="component" value="Unassembled WGS sequence"/>
</dbReference>
<evidence type="ECO:0000256" key="8">
    <source>
        <dbReference type="SAM" id="Coils"/>
    </source>
</evidence>
<keyword evidence="7 9" id="KW-0472">Membrane</keyword>
<keyword evidence="3" id="KW-0813">Transport</keyword>
<reference evidence="10 11" key="1">
    <citation type="submission" date="2018-09" db="EMBL/GenBank/DDBJ databases">
        <title>Genomic Encyclopedia of Archaeal and Bacterial Type Strains, Phase II (KMG-II): from individual species to whole genera.</title>
        <authorList>
            <person name="Goeker M."/>
        </authorList>
    </citation>
    <scope>NUCLEOTIDE SEQUENCE [LARGE SCALE GENOMIC DNA]</scope>
    <source>
        <strain evidence="10 11">DSM 17008</strain>
    </source>
</reference>
<keyword evidence="11" id="KW-1185">Reference proteome</keyword>
<evidence type="ECO:0000256" key="9">
    <source>
        <dbReference type="SAM" id="Phobius"/>
    </source>
</evidence>
<evidence type="ECO:0000256" key="1">
    <source>
        <dbReference type="ARBA" id="ARBA00004651"/>
    </source>
</evidence>
<organism evidence="10 11">
    <name type="scientific">Sinobaca qinghaiensis</name>
    <dbReference type="NCBI Taxonomy" id="342944"/>
    <lineage>
        <taxon>Bacteria</taxon>
        <taxon>Bacillati</taxon>
        <taxon>Bacillota</taxon>
        <taxon>Bacilli</taxon>
        <taxon>Bacillales</taxon>
        <taxon>Sporolactobacillaceae</taxon>
        <taxon>Sinobaca</taxon>
    </lineage>
</organism>
<feature type="transmembrane region" description="Helical" evidence="9">
    <location>
        <begin position="271"/>
        <end position="291"/>
    </location>
</feature>
<comment type="subcellular location">
    <subcellularLocation>
        <location evidence="1">Cell membrane</location>
        <topology evidence="1">Multi-pass membrane protein</topology>
    </subcellularLocation>
</comment>
<gene>
    <name evidence="10" type="ORF">ATL39_3174</name>
</gene>
<dbReference type="GO" id="GO:0005886">
    <property type="term" value="C:plasma membrane"/>
    <property type="evidence" value="ECO:0007669"/>
    <property type="project" value="UniProtKB-SubCell"/>
</dbReference>
<keyword evidence="5 9" id="KW-0812">Transmembrane</keyword>
<accession>A0A419UX87</accession>
<dbReference type="OrthoDB" id="9803416at2"/>
<dbReference type="InterPro" id="IPR045863">
    <property type="entry name" value="CorA_TM1_TM2"/>
</dbReference>
<evidence type="ECO:0000256" key="4">
    <source>
        <dbReference type="ARBA" id="ARBA00022475"/>
    </source>
</evidence>
<sequence length="319" mass="36907">MDKRHTVILESSQWSWMEIDPDVNDTGELFSSIENWWSRAQQVTTNNIEIIYNQEMNEPVINGMLHDVSAADADQLFYFSVRKEELVTAGAWKTFLDNKQKNSLMSSMPAASNGFEAFLCIIQEMLGDLLKGIDDYEEKISHLEEKAHAVNSKAILSDIFERREELLFLKLVAIPIEETVVTLKEAMLDELVNTTIYKRTNIRLERVMTLLNHYDNQIGTLLDLNMNLFSYRANEIINALTIFTVLTTPVVVLGALWGMNFDSMPELSMPFGYAFAWLIILFFTFFIYVWLRRKGWLGNKAKPLKTFKKEKGRQGNKKY</sequence>
<evidence type="ECO:0000256" key="7">
    <source>
        <dbReference type="ARBA" id="ARBA00023136"/>
    </source>
</evidence>
<evidence type="ECO:0000256" key="6">
    <source>
        <dbReference type="ARBA" id="ARBA00022989"/>
    </source>
</evidence>
<dbReference type="Gene3D" id="1.20.58.340">
    <property type="entry name" value="Magnesium transport protein CorA, transmembrane region"/>
    <property type="match status" value="2"/>
</dbReference>
<protein>
    <submittedName>
        <fullName evidence="10">CorA-like Mg2+ transporter protein</fullName>
    </submittedName>
</protein>
<feature type="transmembrane region" description="Helical" evidence="9">
    <location>
        <begin position="236"/>
        <end position="259"/>
    </location>
</feature>
<proteinExistence type="inferred from homology"/>
<dbReference type="GO" id="GO:0015087">
    <property type="term" value="F:cobalt ion transmembrane transporter activity"/>
    <property type="evidence" value="ECO:0007669"/>
    <property type="project" value="TreeGrafter"/>
</dbReference>
<feature type="coiled-coil region" evidence="8">
    <location>
        <begin position="126"/>
        <end position="153"/>
    </location>
</feature>
<evidence type="ECO:0000313" key="11">
    <source>
        <dbReference type="Proteomes" id="UP000285120"/>
    </source>
</evidence>
<dbReference type="SUPFAM" id="SSF144083">
    <property type="entry name" value="Magnesium transport protein CorA, transmembrane region"/>
    <property type="match status" value="1"/>
</dbReference>
<dbReference type="GO" id="GO:0050897">
    <property type="term" value="F:cobalt ion binding"/>
    <property type="evidence" value="ECO:0007669"/>
    <property type="project" value="TreeGrafter"/>
</dbReference>
<evidence type="ECO:0000313" key="10">
    <source>
        <dbReference type="EMBL" id="RKD69747.1"/>
    </source>
</evidence>
<dbReference type="SUPFAM" id="SSF143865">
    <property type="entry name" value="CorA soluble domain-like"/>
    <property type="match status" value="1"/>
</dbReference>
<evidence type="ECO:0000256" key="5">
    <source>
        <dbReference type="ARBA" id="ARBA00022692"/>
    </source>
</evidence>
<dbReference type="RefSeq" id="WP_120194302.1">
    <property type="nucleotide sequence ID" value="NZ_RAPK01000011.1"/>
</dbReference>
<evidence type="ECO:0000256" key="3">
    <source>
        <dbReference type="ARBA" id="ARBA00022448"/>
    </source>
</evidence>